<reference evidence="4" key="1">
    <citation type="submission" date="2021-02" db="EMBL/GenBank/DDBJ databases">
        <authorList>
            <person name="Nowell W R."/>
        </authorList>
    </citation>
    <scope>NUCLEOTIDE SEQUENCE</scope>
</reference>
<proteinExistence type="inferred from homology"/>
<name>A0A819K8T3_9BILA</name>
<comment type="pathway">
    <text evidence="3">Protein modification; protein glycosylation.</text>
</comment>
<dbReference type="CDD" id="cd11301">
    <property type="entry name" value="Fut1_Fut2_like"/>
    <property type="match status" value="1"/>
</dbReference>
<keyword evidence="3" id="KW-0333">Golgi apparatus</keyword>
<comment type="subcellular location">
    <subcellularLocation>
        <location evidence="3">Golgi apparatus</location>
        <location evidence="3">Golgi stack membrane</location>
        <topology evidence="3">Single-pass type II membrane protein</topology>
    </subcellularLocation>
</comment>
<dbReference type="EMBL" id="CAJOAY010002338">
    <property type="protein sequence ID" value="CAF3944099.1"/>
    <property type="molecule type" value="Genomic_DNA"/>
</dbReference>
<evidence type="ECO:0000256" key="2">
    <source>
        <dbReference type="ARBA" id="ARBA00022679"/>
    </source>
</evidence>
<evidence type="ECO:0000313" key="4">
    <source>
        <dbReference type="EMBL" id="CAF3944099.1"/>
    </source>
</evidence>
<evidence type="ECO:0000313" key="5">
    <source>
        <dbReference type="EMBL" id="CAF4064263.1"/>
    </source>
</evidence>
<dbReference type="PANTHER" id="PTHR11927">
    <property type="entry name" value="GALACTOSIDE 2-L-FUCOSYLTRANSFERASE"/>
    <property type="match status" value="1"/>
</dbReference>
<dbReference type="EMBL" id="CAJOAZ010004545">
    <property type="protein sequence ID" value="CAF4064263.1"/>
    <property type="molecule type" value="Genomic_DNA"/>
</dbReference>
<keyword evidence="3" id="KW-0735">Signal-anchor</keyword>
<dbReference type="InterPro" id="IPR002516">
    <property type="entry name" value="Glyco_trans_11"/>
</dbReference>
<evidence type="ECO:0000313" key="6">
    <source>
        <dbReference type="Proteomes" id="UP000663881"/>
    </source>
</evidence>
<evidence type="ECO:0000256" key="3">
    <source>
        <dbReference type="RuleBase" id="RU363129"/>
    </source>
</evidence>
<protein>
    <recommendedName>
        <fullName evidence="3">L-Fucosyltransferase</fullName>
        <ecNumber evidence="3">2.4.1.-</ecNumber>
    </recommendedName>
</protein>
<feature type="transmembrane region" description="Helical" evidence="3">
    <location>
        <begin position="35"/>
        <end position="52"/>
    </location>
</feature>
<keyword evidence="3" id="KW-0325">Glycoprotein</keyword>
<keyword evidence="2 3" id="KW-0808">Transferase</keyword>
<keyword evidence="1 3" id="KW-0328">Glycosyltransferase</keyword>
<dbReference type="Proteomes" id="UP000663881">
    <property type="component" value="Unassembled WGS sequence"/>
</dbReference>
<comment type="caution">
    <text evidence="4">The sequence shown here is derived from an EMBL/GenBank/DDBJ whole genome shotgun (WGS) entry which is preliminary data.</text>
</comment>
<dbReference type="GO" id="GO:0008107">
    <property type="term" value="F:galactoside 2-alpha-L-fucosyltransferase activity"/>
    <property type="evidence" value="ECO:0007669"/>
    <property type="project" value="InterPro"/>
</dbReference>
<dbReference type="AlphaFoldDB" id="A0A819K8T3"/>
<dbReference type="Pfam" id="PF01531">
    <property type="entry name" value="Glyco_transf_11"/>
    <property type="match status" value="1"/>
</dbReference>
<accession>A0A819K8T3</accession>
<sequence>MSEQRTMPGCDLNETVEDSGIRNRFANRKMGGNKTLKVTSLIVIMVIFFYMLNIHSQSVNISQLSKNKLVLNSTKECTIILRHGIGRLGNLLFQFASAYGLSLTYSCRLHLDQQLIDELQKSFEINLKNLLQKSQLNNSTLTNRVYNHCSYIPILLHSNNSYSIELSGYWQVYRYFIDHMEQIKQQLRFRRSILDRVNNFFDKNISKNASTSVGIHIRRGDFVGVRRVSSDKYIFNAMSHFLAKYHSVIFIITSDDKQYCRKTFGQNKNVLVTLDSFSAVDDLATLTLCKHIILTVGTFGLWGAFLSHNRLGDVITDSKPDRTPLDVDCRQDDYFPPWFSFLNNTN</sequence>
<keyword evidence="3" id="KW-1133">Transmembrane helix</keyword>
<comment type="similarity">
    <text evidence="3">Belongs to the glycosyltransferase 11 family.</text>
</comment>
<organism evidence="4 6">
    <name type="scientific">Adineta steineri</name>
    <dbReference type="NCBI Taxonomy" id="433720"/>
    <lineage>
        <taxon>Eukaryota</taxon>
        <taxon>Metazoa</taxon>
        <taxon>Spiralia</taxon>
        <taxon>Gnathifera</taxon>
        <taxon>Rotifera</taxon>
        <taxon>Eurotatoria</taxon>
        <taxon>Bdelloidea</taxon>
        <taxon>Adinetida</taxon>
        <taxon>Adinetidae</taxon>
        <taxon>Adineta</taxon>
    </lineage>
</organism>
<dbReference type="PANTHER" id="PTHR11927:SF9">
    <property type="entry name" value="L-FUCOSYLTRANSFERASE"/>
    <property type="match status" value="1"/>
</dbReference>
<dbReference type="Proteomes" id="UP000663844">
    <property type="component" value="Unassembled WGS sequence"/>
</dbReference>
<evidence type="ECO:0000256" key="1">
    <source>
        <dbReference type="ARBA" id="ARBA00022676"/>
    </source>
</evidence>
<dbReference type="EC" id="2.4.1.-" evidence="3"/>
<dbReference type="GO" id="GO:0005975">
    <property type="term" value="P:carbohydrate metabolic process"/>
    <property type="evidence" value="ECO:0007669"/>
    <property type="project" value="InterPro"/>
</dbReference>
<gene>
    <name evidence="4" type="ORF">OKA104_LOCUS26556</name>
    <name evidence="5" type="ORF">OXD698_LOCUS33323</name>
</gene>
<dbReference type="UniPathway" id="UPA00378"/>
<dbReference type="GO" id="GO:0032580">
    <property type="term" value="C:Golgi cisterna membrane"/>
    <property type="evidence" value="ECO:0007669"/>
    <property type="project" value="UniProtKB-SubCell"/>
</dbReference>
<keyword evidence="3" id="KW-0812">Transmembrane</keyword>
<keyword evidence="3" id="KW-0472">Membrane</keyword>